<feature type="transmembrane region" description="Helical" evidence="8">
    <location>
        <begin position="118"/>
        <end position="137"/>
    </location>
</feature>
<evidence type="ECO:0000256" key="1">
    <source>
        <dbReference type="ARBA" id="ARBA00004127"/>
    </source>
</evidence>
<keyword evidence="5" id="KW-0534">Nitrate assimilation</keyword>
<accession>A0A199VLT6</accession>
<feature type="transmembrane region" description="Helical" evidence="8">
    <location>
        <begin position="436"/>
        <end position="455"/>
    </location>
</feature>
<keyword evidence="4 8" id="KW-1133">Transmembrane helix</keyword>
<dbReference type="CDD" id="cd17341">
    <property type="entry name" value="MFS_NRT2_like"/>
    <property type="match status" value="1"/>
</dbReference>
<dbReference type="GO" id="GO:0015112">
    <property type="term" value="F:nitrate transmembrane transporter activity"/>
    <property type="evidence" value="ECO:0007669"/>
    <property type="project" value="InterPro"/>
</dbReference>
<dbReference type="EMBL" id="LSRQ01001407">
    <property type="protein sequence ID" value="OAY77968.1"/>
    <property type="molecule type" value="Genomic_DNA"/>
</dbReference>
<evidence type="ECO:0000256" key="3">
    <source>
        <dbReference type="ARBA" id="ARBA00022692"/>
    </source>
</evidence>
<organism evidence="10 11">
    <name type="scientific">Ananas comosus</name>
    <name type="common">Pineapple</name>
    <name type="synonym">Ananas ananas</name>
    <dbReference type="NCBI Taxonomy" id="4615"/>
    <lineage>
        <taxon>Eukaryota</taxon>
        <taxon>Viridiplantae</taxon>
        <taxon>Streptophyta</taxon>
        <taxon>Embryophyta</taxon>
        <taxon>Tracheophyta</taxon>
        <taxon>Spermatophyta</taxon>
        <taxon>Magnoliopsida</taxon>
        <taxon>Liliopsida</taxon>
        <taxon>Poales</taxon>
        <taxon>Bromeliaceae</taxon>
        <taxon>Bromelioideae</taxon>
        <taxon>Ananas</taxon>
    </lineage>
</organism>
<comment type="caution">
    <text evidence="10">The sequence shown here is derived from an EMBL/GenBank/DDBJ whole genome shotgun (WGS) entry which is preliminary data.</text>
</comment>
<dbReference type="AlphaFoldDB" id="A0A199VLT6"/>
<feature type="transmembrane region" description="Helical" evidence="8">
    <location>
        <begin position="188"/>
        <end position="207"/>
    </location>
</feature>
<dbReference type="InterPro" id="IPR044772">
    <property type="entry name" value="NO3_transporter"/>
</dbReference>
<evidence type="ECO:0000313" key="10">
    <source>
        <dbReference type="EMBL" id="OAY77968.1"/>
    </source>
</evidence>
<gene>
    <name evidence="10" type="ORF">ACMD2_22811</name>
</gene>
<proteinExistence type="inferred from homology"/>
<feature type="transmembrane region" description="Helical" evidence="8">
    <location>
        <begin position="149"/>
        <end position="168"/>
    </location>
</feature>
<feature type="transmembrane region" description="Helical" evidence="8">
    <location>
        <begin position="306"/>
        <end position="325"/>
    </location>
</feature>
<comment type="subcellular location">
    <subcellularLocation>
        <location evidence="1">Endomembrane system</location>
        <topology evidence="1">Multi-pass membrane protein</topology>
    </subcellularLocation>
</comment>
<dbReference type="InterPro" id="IPR020846">
    <property type="entry name" value="MFS_dom"/>
</dbReference>
<evidence type="ECO:0000256" key="5">
    <source>
        <dbReference type="ARBA" id="ARBA00023063"/>
    </source>
</evidence>
<dbReference type="InterPro" id="IPR011701">
    <property type="entry name" value="MFS"/>
</dbReference>
<dbReference type="InterPro" id="IPR036259">
    <property type="entry name" value="MFS_trans_sf"/>
</dbReference>
<dbReference type="PANTHER" id="PTHR23515">
    <property type="entry name" value="HIGH-AFFINITY NITRATE TRANSPORTER 2.3"/>
    <property type="match status" value="1"/>
</dbReference>
<feature type="transmembrane region" description="Helical" evidence="8">
    <location>
        <begin position="346"/>
        <end position="366"/>
    </location>
</feature>
<keyword evidence="6 8" id="KW-0472">Membrane</keyword>
<dbReference type="STRING" id="4615.A0A199VLT6"/>
<feature type="transmembrane region" description="Helical" evidence="8">
    <location>
        <begin position="61"/>
        <end position="82"/>
    </location>
</feature>
<feature type="transmembrane region" description="Helical" evidence="8">
    <location>
        <begin position="219"/>
        <end position="239"/>
    </location>
</feature>
<evidence type="ECO:0000256" key="8">
    <source>
        <dbReference type="SAM" id="Phobius"/>
    </source>
</evidence>
<dbReference type="GO" id="GO:0016020">
    <property type="term" value="C:membrane"/>
    <property type="evidence" value="ECO:0007669"/>
    <property type="project" value="UniProtKB-ARBA"/>
</dbReference>
<dbReference type="GO" id="GO:0012505">
    <property type="term" value="C:endomembrane system"/>
    <property type="evidence" value="ECO:0007669"/>
    <property type="project" value="UniProtKB-SubCell"/>
</dbReference>
<sequence length="527" mass="57116">MEGGEKISYPLGIEQPATAASTDANGMATETRFKMPVDSDHKATEFWLFSFAKPHMRAFHLSWFSFFCCFVSTFAAPPLLPLIRDNLGLTATDIGNAGIASVSGAVFARLAMGTACDLVGPRLASATLTLVTTPAIYYTSVIRSANGFLLARFFTGFSLASFVSTQFWMSSMFSPPKVGIANGFAGGWGNLGGGATQLIMPLVYDLIHKIGSTNFTAWRIAFFIPGFMQTVSAILLLALGQDMPDGNFRKLQKAGDKPKDSFAKVFYHAVTNYRGWITALTYGYCFGVELTIDNIIAQYFYDRFSVNLRTAGIIAASFGLANIISRPGGGLLSDWLSDRFGMRGRLWGLWVMQTLGGIFCILLGKMGTLSSAIVVMILFSLFVQAACGLTFGVVPFISRRSLGLISGMTGGGGNVGAVVTQVIFFKGSKYLTEDGITYMGIMILCCTLLIILIHFPQWGSMLLPPKSGATAEDYYLAEWSEHERAKNYHISSIRFADNSVREGGRSQRGGSSHSKHTVPVDALPSRV</sequence>
<comment type="similarity">
    <text evidence="2">Belongs to the major facilitator superfamily. Nitrate/nitrite porter (TC 2.A.1.8) family.</text>
</comment>
<evidence type="ECO:0000313" key="11">
    <source>
        <dbReference type="Proteomes" id="UP000092600"/>
    </source>
</evidence>
<evidence type="ECO:0000256" key="7">
    <source>
        <dbReference type="SAM" id="MobiDB-lite"/>
    </source>
</evidence>
<dbReference type="GO" id="GO:0042128">
    <property type="term" value="P:nitrate assimilation"/>
    <property type="evidence" value="ECO:0007669"/>
    <property type="project" value="UniProtKB-KW"/>
</dbReference>
<feature type="transmembrane region" description="Helical" evidence="8">
    <location>
        <begin position="404"/>
        <end position="424"/>
    </location>
</feature>
<reference evidence="10 11" key="1">
    <citation type="journal article" date="2016" name="DNA Res.">
        <title>The draft genome of MD-2 pineapple using hybrid error correction of long reads.</title>
        <authorList>
            <person name="Redwan R.M."/>
            <person name="Saidin A."/>
            <person name="Kumar S.V."/>
        </authorList>
    </citation>
    <scope>NUCLEOTIDE SEQUENCE [LARGE SCALE GENOMIC DNA]</scope>
    <source>
        <strain evidence="11">cv. MD2</strain>
        <tissue evidence="10">Leaf</tissue>
    </source>
</reference>
<protein>
    <submittedName>
        <fullName evidence="10">High-affinity nitrate transporter 2.3</fullName>
    </submittedName>
</protein>
<evidence type="ECO:0000256" key="2">
    <source>
        <dbReference type="ARBA" id="ARBA00008432"/>
    </source>
</evidence>
<evidence type="ECO:0000256" key="6">
    <source>
        <dbReference type="ARBA" id="ARBA00023136"/>
    </source>
</evidence>
<dbReference type="PROSITE" id="PS50850">
    <property type="entry name" value="MFS"/>
    <property type="match status" value="1"/>
</dbReference>
<dbReference type="Gene3D" id="1.20.1250.20">
    <property type="entry name" value="MFS general substrate transporter like domains"/>
    <property type="match status" value="2"/>
</dbReference>
<feature type="domain" description="Major facilitator superfamily (MFS) profile" evidence="9">
    <location>
        <begin position="58"/>
        <end position="458"/>
    </location>
</feature>
<feature type="region of interest" description="Disordered" evidence="7">
    <location>
        <begin position="499"/>
        <end position="527"/>
    </location>
</feature>
<evidence type="ECO:0000259" key="9">
    <source>
        <dbReference type="PROSITE" id="PS50850"/>
    </source>
</evidence>
<dbReference type="FunFam" id="1.20.1250.20:FF:000198">
    <property type="entry name" value="High affinity nitrate transporter 2.5"/>
    <property type="match status" value="1"/>
</dbReference>
<dbReference type="Pfam" id="PF07690">
    <property type="entry name" value="MFS_1"/>
    <property type="match status" value="1"/>
</dbReference>
<feature type="transmembrane region" description="Helical" evidence="8">
    <location>
        <begin position="372"/>
        <end position="397"/>
    </location>
</feature>
<keyword evidence="3 8" id="KW-0812">Transmembrane</keyword>
<evidence type="ECO:0000256" key="4">
    <source>
        <dbReference type="ARBA" id="ARBA00022989"/>
    </source>
</evidence>
<dbReference type="FunFam" id="1.20.1250.20:FF:000053">
    <property type="entry name" value="Nitrate transporter 2.1"/>
    <property type="match status" value="1"/>
</dbReference>
<dbReference type="SUPFAM" id="SSF103473">
    <property type="entry name" value="MFS general substrate transporter"/>
    <property type="match status" value="1"/>
</dbReference>
<dbReference type="Proteomes" id="UP000092600">
    <property type="component" value="Unassembled WGS sequence"/>
</dbReference>
<name>A0A199VLT6_ANACO</name>